<feature type="region of interest" description="Disordered" evidence="1">
    <location>
        <begin position="94"/>
        <end position="118"/>
    </location>
</feature>
<feature type="domain" description="CCHC-type" evidence="2">
    <location>
        <begin position="80"/>
        <end position="96"/>
    </location>
</feature>
<dbReference type="EnsemblPlants" id="MELO3C033487.2.1">
    <property type="protein sequence ID" value="MELO3C033487.2.1"/>
    <property type="gene ID" value="MELO3C033487.2"/>
</dbReference>
<sequence length="134" mass="14689">MGLQPEYESVRAALLHRNPLSSLDVAVQEILFEEKRLGIISSLPSDVTLATTHLRQANETSFCKNCKLHGHKFANCSTIECMYCHKRGHILDNCPTRPPRPPGHSHKPKFSPKANSSSVVVVATSSDITAPSSL</sequence>
<accession>A0A9I9EGJ1</accession>
<dbReference type="SUPFAM" id="SSF57756">
    <property type="entry name" value="Retrovirus zinc finger-like domains"/>
    <property type="match status" value="1"/>
</dbReference>
<dbReference type="PANTHER" id="PTHR34222:SF100">
    <property type="entry name" value="CCHC-TYPE DOMAIN-CONTAINING PROTEIN"/>
    <property type="match status" value="1"/>
</dbReference>
<dbReference type="GO" id="GO:0008270">
    <property type="term" value="F:zinc ion binding"/>
    <property type="evidence" value="ECO:0007669"/>
    <property type="project" value="InterPro"/>
</dbReference>
<dbReference type="AlphaFoldDB" id="A0A9I9EGJ1"/>
<evidence type="ECO:0000313" key="3">
    <source>
        <dbReference type="EnsemblPlants" id="MELO3C033487.2.1"/>
    </source>
</evidence>
<evidence type="ECO:0000256" key="1">
    <source>
        <dbReference type="SAM" id="MobiDB-lite"/>
    </source>
</evidence>
<protein>
    <recommendedName>
        <fullName evidence="2">CCHC-type domain-containing protein</fullName>
    </recommendedName>
</protein>
<dbReference type="Gramene" id="MELO3C033487.2.1">
    <property type="protein sequence ID" value="MELO3C033487.2.1"/>
    <property type="gene ID" value="MELO3C033487.2"/>
</dbReference>
<evidence type="ECO:0000259" key="2">
    <source>
        <dbReference type="SMART" id="SM00343"/>
    </source>
</evidence>
<proteinExistence type="predicted"/>
<feature type="domain" description="CCHC-type" evidence="2">
    <location>
        <begin position="62"/>
        <end position="78"/>
    </location>
</feature>
<dbReference type="Gene3D" id="4.10.60.10">
    <property type="entry name" value="Zinc finger, CCHC-type"/>
    <property type="match status" value="1"/>
</dbReference>
<organism evidence="3">
    <name type="scientific">Cucumis melo</name>
    <name type="common">Muskmelon</name>
    <dbReference type="NCBI Taxonomy" id="3656"/>
    <lineage>
        <taxon>Eukaryota</taxon>
        <taxon>Viridiplantae</taxon>
        <taxon>Streptophyta</taxon>
        <taxon>Embryophyta</taxon>
        <taxon>Tracheophyta</taxon>
        <taxon>Spermatophyta</taxon>
        <taxon>Magnoliopsida</taxon>
        <taxon>eudicotyledons</taxon>
        <taxon>Gunneridae</taxon>
        <taxon>Pentapetalae</taxon>
        <taxon>rosids</taxon>
        <taxon>fabids</taxon>
        <taxon>Cucurbitales</taxon>
        <taxon>Cucurbitaceae</taxon>
        <taxon>Benincaseae</taxon>
        <taxon>Cucumis</taxon>
    </lineage>
</organism>
<dbReference type="GO" id="GO:0003676">
    <property type="term" value="F:nucleic acid binding"/>
    <property type="evidence" value="ECO:0007669"/>
    <property type="project" value="InterPro"/>
</dbReference>
<dbReference type="PANTHER" id="PTHR34222">
    <property type="entry name" value="GAG_PRE-INTEGRS DOMAIN-CONTAINING PROTEIN"/>
    <property type="match status" value="1"/>
</dbReference>
<reference evidence="3" key="1">
    <citation type="submission" date="2023-03" db="UniProtKB">
        <authorList>
            <consortium name="EnsemblPlants"/>
        </authorList>
    </citation>
    <scope>IDENTIFICATION</scope>
</reference>
<name>A0A9I9EGJ1_CUCME</name>
<dbReference type="InterPro" id="IPR036875">
    <property type="entry name" value="Znf_CCHC_sf"/>
</dbReference>
<dbReference type="SMART" id="SM00343">
    <property type="entry name" value="ZnF_C2HC"/>
    <property type="match status" value="2"/>
</dbReference>
<dbReference type="InterPro" id="IPR001878">
    <property type="entry name" value="Znf_CCHC"/>
</dbReference>